<sequence length="318" mass="36804">MSEICLLYYSLQNLAQPCCKEMSQKYYLILLFFVFAIQARDVNVQYKINEHVYKVIGNEKKGLYIFNKGATKQVKLVTLNWPPYISEHMCGQGWVQQLAISLLSHRGYQVQVQFLPWARAVRNTELGNVDILYPEYFIEQLAQSDVTPNTTRNQHLILSDPFLGGTIGFIKRKGEKDKYQGQFENLKNVKIGVVRGYQNTPEFDSLLDQNYFTRQLARDDLQNVRLLLAKRVDLIIGDPLVIKHTILSSQLSDAIKKSMLESIETVLPLIQYKPLHFAISKKVPYWKILLQDINHALKEFEKKGVITYIKNQAKNCLN</sequence>
<reference evidence="1 2" key="1">
    <citation type="submission" date="2016-10" db="EMBL/GenBank/DDBJ databases">
        <authorList>
            <person name="de Groot N.N."/>
        </authorList>
    </citation>
    <scope>NUCLEOTIDE SEQUENCE [LARGE SCALE GENOMIC DNA]</scope>
    <source>
        <strain evidence="1 2">DSM 6059</strain>
    </source>
</reference>
<evidence type="ECO:0000313" key="1">
    <source>
        <dbReference type="EMBL" id="SFC93922.1"/>
    </source>
</evidence>
<organism evidence="1 2">
    <name type="scientific">Pseudoalteromonas denitrificans DSM 6059</name>
    <dbReference type="NCBI Taxonomy" id="1123010"/>
    <lineage>
        <taxon>Bacteria</taxon>
        <taxon>Pseudomonadati</taxon>
        <taxon>Pseudomonadota</taxon>
        <taxon>Gammaproteobacteria</taxon>
        <taxon>Alteromonadales</taxon>
        <taxon>Pseudoalteromonadaceae</taxon>
        <taxon>Pseudoalteromonas</taxon>
    </lineage>
</organism>
<dbReference type="Proteomes" id="UP000198862">
    <property type="component" value="Unassembled WGS sequence"/>
</dbReference>
<protein>
    <submittedName>
        <fullName evidence="1">Polar amino acid transport system substrate-binding protein</fullName>
    </submittedName>
</protein>
<keyword evidence="2" id="KW-1185">Reference proteome</keyword>
<evidence type="ECO:0000313" key="2">
    <source>
        <dbReference type="Proteomes" id="UP000198862"/>
    </source>
</evidence>
<accession>A0A1I1N9K1</accession>
<dbReference type="SUPFAM" id="SSF53850">
    <property type="entry name" value="Periplasmic binding protein-like II"/>
    <property type="match status" value="1"/>
</dbReference>
<gene>
    <name evidence="1" type="ORF">SAMN02745724_02974</name>
</gene>
<proteinExistence type="predicted"/>
<dbReference type="STRING" id="1123010.SAMN02745724_02974"/>
<dbReference type="Gene3D" id="3.40.190.10">
    <property type="entry name" value="Periplasmic binding protein-like II"/>
    <property type="match status" value="2"/>
</dbReference>
<dbReference type="AlphaFoldDB" id="A0A1I1N9K1"/>
<name>A0A1I1N9K1_9GAMM</name>
<dbReference type="EMBL" id="FOLO01000024">
    <property type="protein sequence ID" value="SFC93922.1"/>
    <property type="molecule type" value="Genomic_DNA"/>
</dbReference>